<sequence length="258" mass="26451">MYREAVTSVDGPTGAAEPGRPGPGTDPTSAGPVPAGTTHTLSDPSRDTAGVGDAFRAGDAADVGGSATPPGTGEVPGAAPGAAGPGGWSADAVPPGSWSAGPPVVWQQPEPDRLTRFVLRLHARSPRWAAPLAALGCVAAGMAYALVSDPTTSDPDAPPSCLLKLTTGLDCPGCGGTRALWYLLHADLPAAARHHVVFVFAVPFLAYLFVAWAGKQAFGWRLPELRLSSPVIGGFLAVWLAFSVLRNLPWAPFTALYV</sequence>
<evidence type="ECO:0000313" key="4">
    <source>
        <dbReference type="Proteomes" id="UP000198797"/>
    </source>
</evidence>
<dbReference type="InterPro" id="IPR021215">
    <property type="entry name" value="DUF2752"/>
</dbReference>
<dbReference type="EMBL" id="FMCU01000006">
    <property type="protein sequence ID" value="SCF21301.1"/>
    <property type="molecule type" value="Genomic_DNA"/>
</dbReference>
<feature type="region of interest" description="Disordered" evidence="1">
    <location>
        <begin position="1"/>
        <end position="101"/>
    </location>
</feature>
<dbReference type="Proteomes" id="UP000198797">
    <property type="component" value="Unassembled WGS sequence"/>
</dbReference>
<evidence type="ECO:0000256" key="1">
    <source>
        <dbReference type="SAM" id="MobiDB-lite"/>
    </source>
</evidence>
<proteinExistence type="predicted"/>
<gene>
    <name evidence="3" type="ORF">GA0070216_106299</name>
</gene>
<dbReference type="AlphaFoldDB" id="A0A1C4YLT3"/>
<keyword evidence="4" id="KW-1185">Reference proteome</keyword>
<accession>A0A1C4YLT3</accession>
<feature type="transmembrane region" description="Helical" evidence="2">
    <location>
        <begin position="192"/>
        <end position="213"/>
    </location>
</feature>
<protein>
    <recommendedName>
        <fullName evidence="5">DUF2752 domain-containing protein</fullName>
    </recommendedName>
</protein>
<reference evidence="4" key="1">
    <citation type="submission" date="2016-06" db="EMBL/GenBank/DDBJ databases">
        <authorList>
            <person name="Varghese N."/>
            <person name="Submissions Spin"/>
        </authorList>
    </citation>
    <scope>NUCLEOTIDE SEQUENCE [LARGE SCALE GENOMIC DNA]</scope>
    <source>
        <strain evidence="4">DSM 44100</strain>
    </source>
</reference>
<feature type="transmembrane region" description="Helical" evidence="2">
    <location>
        <begin position="225"/>
        <end position="245"/>
    </location>
</feature>
<keyword evidence="2" id="KW-0472">Membrane</keyword>
<dbReference type="Pfam" id="PF10825">
    <property type="entry name" value="DUF2752"/>
    <property type="match status" value="1"/>
</dbReference>
<dbReference type="STRING" id="121616.GA0070216_106299"/>
<evidence type="ECO:0000256" key="2">
    <source>
        <dbReference type="SAM" id="Phobius"/>
    </source>
</evidence>
<feature type="transmembrane region" description="Helical" evidence="2">
    <location>
        <begin position="128"/>
        <end position="147"/>
    </location>
</feature>
<evidence type="ECO:0008006" key="5">
    <source>
        <dbReference type="Google" id="ProtNLM"/>
    </source>
</evidence>
<name>A0A1C4YLT3_9ACTN</name>
<keyword evidence="2" id="KW-1133">Transmembrane helix</keyword>
<keyword evidence="2" id="KW-0812">Transmembrane</keyword>
<organism evidence="3 4">
    <name type="scientific">Micromonospora matsumotoense</name>
    <dbReference type="NCBI Taxonomy" id="121616"/>
    <lineage>
        <taxon>Bacteria</taxon>
        <taxon>Bacillati</taxon>
        <taxon>Actinomycetota</taxon>
        <taxon>Actinomycetes</taxon>
        <taxon>Micromonosporales</taxon>
        <taxon>Micromonosporaceae</taxon>
        <taxon>Micromonospora</taxon>
    </lineage>
</organism>
<feature type="compositionally biased region" description="Low complexity" evidence="1">
    <location>
        <begin position="67"/>
        <end position="82"/>
    </location>
</feature>
<evidence type="ECO:0000313" key="3">
    <source>
        <dbReference type="EMBL" id="SCF21301.1"/>
    </source>
</evidence>